<evidence type="ECO:0000313" key="2">
    <source>
        <dbReference type="EMBL" id="MDQ0114676.1"/>
    </source>
</evidence>
<name>A0ABT9U4V0_PAEHA</name>
<sequence>MQFLAMLSMLVDHIGIVWFPDDAGWRMIGRLALPFYAYALVLGYFRTRSVNLYLKRIGLIAIISQIPYMLLFKHTEVNTVGTLFISLLLLMLLDRWKSKPAVQINVAAAAVLLVEALPFSYGAYCVLLVLIYRYSSPYWMIGWHFALNAVFVFYKGWYIQLFSLAATLLLVYLPDFVRAADRIKIPRWVWRSFYPLHLVLLTVACYLLTSE</sequence>
<keyword evidence="1" id="KW-0812">Transmembrane</keyword>
<reference evidence="2 3" key="1">
    <citation type="submission" date="2023-07" db="EMBL/GenBank/DDBJ databases">
        <title>Sorghum-associated microbial communities from plants grown in Nebraska, USA.</title>
        <authorList>
            <person name="Schachtman D."/>
        </authorList>
    </citation>
    <scope>NUCLEOTIDE SEQUENCE [LARGE SCALE GENOMIC DNA]</scope>
    <source>
        <strain evidence="2 3">CC482</strain>
    </source>
</reference>
<feature type="transmembrane region" description="Helical" evidence="1">
    <location>
        <begin position="152"/>
        <end position="173"/>
    </location>
</feature>
<feature type="transmembrane region" description="Helical" evidence="1">
    <location>
        <begin position="52"/>
        <end position="71"/>
    </location>
</feature>
<feature type="transmembrane region" description="Helical" evidence="1">
    <location>
        <begin position="27"/>
        <end position="45"/>
    </location>
</feature>
<keyword evidence="1" id="KW-1133">Transmembrane helix</keyword>
<evidence type="ECO:0008006" key="4">
    <source>
        <dbReference type="Google" id="ProtNLM"/>
    </source>
</evidence>
<dbReference type="Pfam" id="PF05857">
    <property type="entry name" value="TraX"/>
    <property type="match status" value="1"/>
</dbReference>
<keyword evidence="3" id="KW-1185">Reference proteome</keyword>
<gene>
    <name evidence="2" type="ORF">J2T15_004132</name>
</gene>
<evidence type="ECO:0000256" key="1">
    <source>
        <dbReference type="SAM" id="Phobius"/>
    </source>
</evidence>
<dbReference type="EMBL" id="JAUSSU010000008">
    <property type="protein sequence ID" value="MDQ0114676.1"/>
    <property type="molecule type" value="Genomic_DNA"/>
</dbReference>
<dbReference type="RefSeq" id="WP_307206185.1">
    <property type="nucleotide sequence ID" value="NZ_JAUSSU010000008.1"/>
</dbReference>
<evidence type="ECO:0000313" key="3">
    <source>
        <dbReference type="Proteomes" id="UP001229346"/>
    </source>
</evidence>
<comment type="caution">
    <text evidence="2">The sequence shown here is derived from an EMBL/GenBank/DDBJ whole genome shotgun (WGS) entry which is preliminary data.</text>
</comment>
<proteinExistence type="predicted"/>
<organism evidence="2 3">
    <name type="scientific">Paenibacillus harenae</name>
    <dbReference type="NCBI Taxonomy" id="306543"/>
    <lineage>
        <taxon>Bacteria</taxon>
        <taxon>Bacillati</taxon>
        <taxon>Bacillota</taxon>
        <taxon>Bacilli</taxon>
        <taxon>Bacillales</taxon>
        <taxon>Paenibacillaceae</taxon>
        <taxon>Paenibacillus</taxon>
    </lineage>
</organism>
<feature type="transmembrane region" description="Helical" evidence="1">
    <location>
        <begin position="106"/>
        <end position="132"/>
    </location>
</feature>
<dbReference type="InterPro" id="IPR008875">
    <property type="entry name" value="TraX"/>
</dbReference>
<keyword evidence="1" id="KW-0472">Membrane</keyword>
<dbReference type="Proteomes" id="UP001229346">
    <property type="component" value="Unassembled WGS sequence"/>
</dbReference>
<accession>A0ABT9U4V0</accession>
<feature type="transmembrane region" description="Helical" evidence="1">
    <location>
        <begin position="193"/>
        <end position="209"/>
    </location>
</feature>
<feature type="transmembrane region" description="Helical" evidence="1">
    <location>
        <begin position="77"/>
        <end position="94"/>
    </location>
</feature>
<protein>
    <recommendedName>
        <fullName evidence="4">Conjugal transfer protein TraX</fullName>
    </recommendedName>
</protein>